<evidence type="ECO:0000313" key="2">
    <source>
        <dbReference type="Proteomes" id="UP001595379"/>
    </source>
</evidence>
<comment type="caution">
    <text evidence="1">The sequence shown here is derived from an EMBL/GenBank/DDBJ whole genome shotgun (WGS) entry which is preliminary data.</text>
</comment>
<keyword evidence="2" id="KW-1185">Reference proteome</keyword>
<name>A0ABV6ZX11_9PROT</name>
<evidence type="ECO:0000313" key="1">
    <source>
        <dbReference type="EMBL" id="MFC2925979.1"/>
    </source>
</evidence>
<dbReference type="EMBL" id="JBHRSV010000012">
    <property type="protein sequence ID" value="MFC2925979.1"/>
    <property type="molecule type" value="Genomic_DNA"/>
</dbReference>
<reference evidence="2" key="1">
    <citation type="journal article" date="2019" name="Int. J. Syst. Evol. Microbiol.">
        <title>The Global Catalogue of Microorganisms (GCM) 10K type strain sequencing project: providing services to taxonomists for standard genome sequencing and annotation.</title>
        <authorList>
            <consortium name="The Broad Institute Genomics Platform"/>
            <consortium name="The Broad Institute Genome Sequencing Center for Infectious Disease"/>
            <person name="Wu L."/>
            <person name="Ma J."/>
        </authorList>
    </citation>
    <scope>NUCLEOTIDE SEQUENCE [LARGE SCALE GENOMIC DNA]</scope>
    <source>
        <strain evidence="2">KCTC 52487</strain>
    </source>
</reference>
<organism evidence="1 2">
    <name type="scientific">Hyphobacterium vulgare</name>
    <dbReference type="NCBI Taxonomy" id="1736751"/>
    <lineage>
        <taxon>Bacteria</taxon>
        <taxon>Pseudomonadati</taxon>
        <taxon>Pseudomonadota</taxon>
        <taxon>Alphaproteobacteria</taxon>
        <taxon>Maricaulales</taxon>
        <taxon>Maricaulaceae</taxon>
        <taxon>Hyphobacterium</taxon>
    </lineage>
</organism>
<sequence>MTGFPSPKLGMRTFDARVEFNVYQQPDVPPAGPGVYALLSRTMESGRGLVSVLWMGESEDVSTVSEGHPELPKLVENGFNAVAAFPEADPELRKKLLHDLLYARQVWPRCQPQPDDF</sequence>
<protein>
    <submittedName>
        <fullName evidence="1">Uncharacterized protein</fullName>
    </submittedName>
</protein>
<gene>
    <name evidence="1" type="ORF">ACFOOR_07665</name>
</gene>
<dbReference type="Proteomes" id="UP001595379">
    <property type="component" value="Unassembled WGS sequence"/>
</dbReference>
<accession>A0ABV6ZX11</accession>
<dbReference type="RefSeq" id="WP_343164836.1">
    <property type="nucleotide sequence ID" value="NZ_JBHRSV010000012.1"/>
</dbReference>
<proteinExistence type="predicted"/>